<accession>A0A410JWT5</accession>
<dbReference type="Proteomes" id="UP000287502">
    <property type="component" value="Chromosome"/>
</dbReference>
<evidence type="ECO:0000256" key="2">
    <source>
        <dbReference type="ARBA" id="ARBA00022723"/>
    </source>
</evidence>
<dbReference type="PANTHER" id="PTHR43177">
    <property type="entry name" value="PROTEIN NRFC"/>
    <property type="match status" value="1"/>
</dbReference>
<dbReference type="PROSITE" id="PS51379">
    <property type="entry name" value="4FE4S_FER_2"/>
    <property type="match status" value="3"/>
</dbReference>
<evidence type="ECO:0000259" key="5">
    <source>
        <dbReference type="PROSITE" id="PS51379"/>
    </source>
</evidence>
<dbReference type="PROSITE" id="PS00198">
    <property type="entry name" value="4FE4S_FER_1"/>
    <property type="match status" value="1"/>
</dbReference>
<keyword evidence="1" id="KW-0004">4Fe-4S</keyword>
<protein>
    <submittedName>
        <fullName evidence="6">4Fe-4S dicluster domain-containing protein</fullName>
    </submittedName>
</protein>
<keyword evidence="7" id="KW-1185">Reference proteome</keyword>
<dbReference type="GO" id="GO:0046872">
    <property type="term" value="F:metal ion binding"/>
    <property type="evidence" value="ECO:0007669"/>
    <property type="project" value="UniProtKB-KW"/>
</dbReference>
<feature type="domain" description="4Fe-4S ferredoxin-type" evidence="5">
    <location>
        <begin position="82"/>
        <end position="111"/>
    </location>
</feature>
<feature type="domain" description="4Fe-4S ferredoxin-type" evidence="5">
    <location>
        <begin position="50"/>
        <end position="81"/>
    </location>
</feature>
<dbReference type="OrthoDB" id="9779457at2"/>
<dbReference type="Gene3D" id="3.30.70.20">
    <property type="match status" value="2"/>
</dbReference>
<evidence type="ECO:0000256" key="1">
    <source>
        <dbReference type="ARBA" id="ARBA00022485"/>
    </source>
</evidence>
<organism evidence="6 7">
    <name type="scientific">Geovibrio thiophilus</name>
    <dbReference type="NCBI Taxonomy" id="139438"/>
    <lineage>
        <taxon>Bacteria</taxon>
        <taxon>Pseudomonadati</taxon>
        <taxon>Deferribacterota</taxon>
        <taxon>Deferribacteres</taxon>
        <taxon>Deferribacterales</taxon>
        <taxon>Geovibrionaceae</taxon>
        <taxon>Geovibrio</taxon>
    </lineage>
</organism>
<reference evidence="6 7" key="1">
    <citation type="submission" date="2019-01" db="EMBL/GenBank/DDBJ databases">
        <title>Geovibrio thiophilus DSM 11263, complete genome.</title>
        <authorList>
            <person name="Spring S."/>
            <person name="Bunk B."/>
            <person name="Sproer C."/>
        </authorList>
    </citation>
    <scope>NUCLEOTIDE SEQUENCE [LARGE SCALE GENOMIC DNA]</scope>
    <source>
        <strain evidence="6 7">DSM 11263</strain>
    </source>
</reference>
<keyword evidence="4" id="KW-0411">Iron-sulfur</keyword>
<dbReference type="Pfam" id="PF12800">
    <property type="entry name" value="Fer4_4"/>
    <property type="match status" value="1"/>
</dbReference>
<dbReference type="AlphaFoldDB" id="A0A410JWT5"/>
<gene>
    <name evidence="6" type="ORF">EP073_04375</name>
</gene>
<feature type="domain" description="4Fe-4S ferredoxin-type" evidence="5">
    <location>
        <begin position="4"/>
        <end position="34"/>
    </location>
</feature>
<name>A0A410JWT5_9BACT</name>
<keyword evidence="2" id="KW-0479">Metal-binding</keyword>
<evidence type="ECO:0000256" key="4">
    <source>
        <dbReference type="ARBA" id="ARBA00023014"/>
    </source>
</evidence>
<evidence type="ECO:0000313" key="6">
    <source>
        <dbReference type="EMBL" id="QAR32670.1"/>
    </source>
</evidence>
<proteinExistence type="predicted"/>
<sequence>MKKKTLVIDLDRCMGCYSCEISCKNENLIDLGVYYNKVQTMGPSGKFPDLEMYYLPTVCQSCKNAPCVEVCPTGASHINDDGVILVDKAKCIGCLACMSACPYGARSFNISTGVVEKCTLCDHLKAPDKPACVKACCARARFVGDIEDPESDVSKAIKAAGPENVHSLPDSGNAPTVRYILHNKTAKWINKPEWKFFPDAD</sequence>
<keyword evidence="3" id="KW-0408">Iron</keyword>
<dbReference type="SUPFAM" id="SSF54862">
    <property type="entry name" value="4Fe-4S ferredoxins"/>
    <property type="match status" value="1"/>
</dbReference>
<dbReference type="PANTHER" id="PTHR43177:SF3">
    <property type="entry name" value="PROTEIN NRFC HOMOLOG"/>
    <property type="match status" value="1"/>
</dbReference>
<evidence type="ECO:0000313" key="7">
    <source>
        <dbReference type="Proteomes" id="UP000287502"/>
    </source>
</evidence>
<dbReference type="InterPro" id="IPR017900">
    <property type="entry name" value="4Fe4S_Fe_S_CS"/>
</dbReference>
<dbReference type="KEGG" id="gtl:EP073_04375"/>
<evidence type="ECO:0000256" key="3">
    <source>
        <dbReference type="ARBA" id="ARBA00023004"/>
    </source>
</evidence>
<dbReference type="Pfam" id="PF13247">
    <property type="entry name" value="Fer4_11"/>
    <property type="match status" value="1"/>
</dbReference>
<dbReference type="InterPro" id="IPR050954">
    <property type="entry name" value="ET_IronSulfur_Cluster-Binding"/>
</dbReference>
<dbReference type="InterPro" id="IPR017896">
    <property type="entry name" value="4Fe4S_Fe-S-bd"/>
</dbReference>
<dbReference type="RefSeq" id="WP_128465957.1">
    <property type="nucleotide sequence ID" value="NZ_CP035108.1"/>
</dbReference>
<dbReference type="EMBL" id="CP035108">
    <property type="protein sequence ID" value="QAR32670.1"/>
    <property type="molecule type" value="Genomic_DNA"/>
</dbReference>
<dbReference type="CDD" id="cd10551">
    <property type="entry name" value="PsrB"/>
    <property type="match status" value="1"/>
</dbReference>
<dbReference type="GO" id="GO:0051539">
    <property type="term" value="F:4 iron, 4 sulfur cluster binding"/>
    <property type="evidence" value="ECO:0007669"/>
    <property type="project" value="UniProtKB-KW"/>
</dbReference>